<dbReference type="InterPro" id="IPR027417">
    <property type="entry name" value="P-loop_NTPase"/>
</dbReference>
<organism evidence="1 2">
    <name type="scientific">Dreissena polymorpha</name>
    <name type="common">Zebra mussel</name>
    <name type="synonym">Mytilus polymorpha</name>
    <dbReference type="NCBI Taxonomy" id="45954"/>
    <lineage>
        <taxon>Eukaryota</taxon>
        <taxon>Metazoa</taxon>
        <taxon>Spiralia</taxon>
        <taxon>Lophotrochozoa</taxon>
        <taxon>Mollusca</taxon>
        <taxon>Bivalvia</taxon>
        <taxon>Autobranchia</taxon>
        <taxon>Heteroconchia</taxon>
        <taxon>Euheterodonta</taxon>
        <taxon>Imparidentia</taxon>
        <taxon>Neoheterodontei</taxon>
        <taxon>Myida</taxon>
        <taxon>Dreissenoidea</taxon>
        <taxon>Dreissenidae</taxon>
        <taxon>Dreissena</taxon>
    </lineage>
</organism>
<reference evidence="1" key="2">
    <citation type="submission" date="2020-11" db="EMBL/GenBank/DDBJ databases">
        <authorList>
            <person name="McCartney M.A."/>
            <person name="Auch B."/>
            <person name="Kono T."/>
            <person name="Mallez S."/>
            <person name="Becker A."/>
            <person name="Gohl D.M."/>
            <person name="Silverstein K.A.T."/>
            <person name="Koren S."/>
            <person name="Bechman K.B."/>
            <person name="Herman A."/>
            <person name="Abrahante J.E."/>
            <person name="Garbe J."/>
        </authorList>
    </citation>
    <scope>NUCLEOTIDE SEQUENCE</scope>
    <source>
        <strain evidence="1">Duluth1</strain>
        <tissue evidence="1">Whole animal</tissue>
    </source>
</reference>
<gene>
    <name evidence="1" type="ORF">DPMN_134791</name>
</gene>
<name>A0A9D4G0C9_DREPO</name>
<comment type="caution">
    <text evidence="1">The sequence shown here is derived from an EMBL/GenBank/DDBJ whole genome shotgun (WGS) entry which is preliminary data.</text>
</comment>
<reference evidence="1" key="1">
    <citation type="journal article" date="2019" name="bioRxiv">
        <title>The Genome of the Zebra Mussel, Dreissena polymorpha: A Resource for Invasive Species Research.</title>
        <authorList>
            <person name="McCartney M.A."/>
            <person name="Auch B."/>
            <person name="Kono T."/>
            <person name="Mallez S."/>
            <person name="Zhang Y."/>
            <person name="Obille A."/>
            <person name="Becker A."/>
            <person name="Abrahante J.E."/>
            <person name="Garbe J."/>
            <person name="Badalamenti J.P."/>
            <person name="Herman A."/>
            <person name="Mangelson H."/>
            <person name="Liachko I."/>
            <person name="Sullivan S."/>
            <person name="Sone E.D."/>
            <person name="Koren S."/>
            <person name="Silverstein K.A.T."/>
            <person name="Beckman K.B."/>
            <person name="Gohl D.M."/>
        </authorList>
    </citation>
    <scope>NUCLEOTIDE SEQUENCE</scope>
    <source>
        <strain evidence="1">Duluth1</strain>
        <tissue evidence="1">Whole animal</tissue>
    </source>
</reference>
<sequence length="1929" mass="220107">MLHEGIDRSLTDVHVHPKVFELKRQYPREQTDGQKGTLKGQYSVLNYRDIFTKEGTPSQHIYLQGEPGTGKSTFCTQLLSDWCAAHSPVYPDNKQSNESITEVQGTVNKQPFSDLNILRKYRFLFYVSLRDMRGSECNISRMITNQLGVTLDQHFRQDECLIVSDAADEWTHPPPGSASCQCTNNREFPSENVVGKITFFTTCRPWKLANVRISDTSTRTFEIAGVLDTTLLIEKVFRVCGRTKTDEIRFVDCISERNFTQLVEIPVILMQLIIQWISGYTLSDSRCAIYVNLIDMHLGRALKKHNLQSFDREKSVCLPLPDPMQDEKNVHIKANVATVTALSKLAFYTLFGINKSQAIVFPENSVIQHIGEGYLESFLHTGILTERKSLALNPPTWRSFSFQHKTVQEFLASVYLFMESHSKDLNNSLDKMLAIIKETYGSKDNVLGLEQIFLFTCGLFPKAAEYLSQHIIDITAQHLMEEYEQSLKTCDHVFRDLTMFSPIKIANRLILDGFYEGKTNKNDDLQLKCTHLLNDSSKSFRSAEEQLIEKNKSNIVAFSNADRLPDVLLNKVFKCSGDNLTYLDINGFSSHKEFDFSNLINLQFMYVGFGIVVTNIGARNLKGFFLSNVPDKTEECILKTAQRYWKNSLKYMFMSGCRNVILLEETVREMKSLLILRVKGNSHMQRRTDTDEHAHKLNSTKMDTQKMEVCSLEQAGGLVETTFLRSILNTVNNISHFSIDGYESTELLLRALVELSKVKTLCIKNTKRALTNIDTDVSLTMNAGHLRACTLENVEQVIEKTVLNALSTTGHRIKFLRIVGYGNHNLIPAVLPHLSSLIVLEISFISCFDDTRRMPSSGQENERCLSICLQYCYSFRFLRQMLSVLSIPIRLTLAQQRRFKDKQSTAGSSNTSNIQTTVNIIECRLENVLPLLANVILACLSKNGNELTSIELIGYFPYQQLLKTLPCLSNLEKLILTNAVIELQIEQSVRLMDTSKLIQCKLLHSEVALTQYFLESFGENNTTLQVLELSNCNLDSILKICPRLLNLHKLIMKHCSTNVFESKRSSAAHTHIEPIISTKLEKCKLIQVDKSVEAYILQALPKASESLQCLKIDGCQCPDILLTTLPSLVNLNHVEVVHSLFDNQIVFTGKRSQFSLCLRDIRASPTLLCKALSKLSRLRNIEIENFSISHSEKEKYGLKSLPCVDMSYLEDCLLNNVESCIVKMILESLFKTGYSLKRFQIIGCTYEDLLLMVIPKCPRLIFVDASNLDDAEIYYADNWKEKNLLSLRLWNFETPESILTLLREMPNVKRLRIENEYECASKRTLRQCHADASLPNVQTTALEECTLINVDAILERTILNSLLDTDNKLKRLTVIGCRNEIRVLKAILNNSHVLYLNVDYTNLETVETWTENACFRIRLKNYSAIEILFMKLSQLSNLQVLNIENDAELNENQTMRILPYVDTSKLMQCRLVNVDHIVEKTVLQPLLNKTSGLYTLSLIRYKSWQLVLQTLRHHFSNLHTLHLESNPKCLSEQTETYSNEIDQLPVNNKKLNIDRCCLVNVDHVLEVYILKSLLNCKKSELSEFTFIGCKAEKLLLATLIHAQPNNLIDIDCSDMNNANKRGCEGHRGKRVSVRNCQLTNYILKALPLLSNQTNVLWLENVPKNPLQTVNIPEISTGSLWDCRLVNVNRSITEVVCNALVNTGHMLECFVITGPFCNNYALNHVPRPWYIVMMYKKDKYDSSSFYRVQYGNQQNKTSRKLVREVININHLNSVLDVTACRKHAIRINEKVSTPRHFESSHSNLRGPIPHYIIRLLYVHDCCMLNPILNGQNHFTALTNVMFENTDIGDMFTQLPQFINRLIIQNCVLSANSLKQIIKCACTLKHNVNCEFIGCIFTPASELMAVVLWVRTVPGGSVKRKRSGLHLTYKQ</sequence>
<evidence type="ECO:0008006" key="3">
    <source>
        <dbReference type="Google" id="ProtNLM"/>
    </source>
</evidence>
<dbReference type="Proteomes" id="UP000828390">
    <property type="component" value="Unassembled WGS sequence"/>
</dbReference>
<evidence type="ECO:0000313" key="2">
    <source>
        <dbReference type="Proteomes" id="UP000828390"/>
    </source>
</evidence>
<accession>A0A9D4G0C9</accession>
<dbReference type="SUPFAM" id="SSF52047">
    <property type="entry name" value="RNI-like"/>
    <property type="match status" value="1"/>
</dbReference>
<dbReference type="Gene3D" id="3.40.50.300">
    <property type="entry name" value="P-loop containing nucleotide triphosphate hydrolases"/>
    <property type="match status" value="1"/>
</dbReference>
<dbReference type="PANTHER" id="PTHR46312">
    <property type="entry name" value="NACHT DOMAIN-CONTAINING PROTEIN"/>
    <property type="match status" value="1"/>
</dbReference>
<protein>
    <recommendedName>
        <fullName evidence="3">NACHT domain-containing protein</fullName>
    </recommendedName>
</protein>
<proteinExistence type="predicted"/>
<dbReference type="Gene3D" id="3.80.10.10">
    <property type="entry name" value="Ribonuclease Inhibitor"/>
    <property type="match status" value="2"/>
</dbReference>
<dbReference type="InterPro" id="IPR032675">
    <property type="entry name" value="LRR_dom_sf"/>
</dbReference>
<dbReference type="EMBL" id="JAIWYP010000006">
    <property type="protein sequence ID" value="KAH3806471.1"/>
    <property type="molecule type" value="Genomic_DNA"/>
</dbReference>
<dbReference type="PANTHER" id="PTHR46312:SF2">
    <property type="entry name" value="NUCLEOTIDE-BINDING OLIGOMERIZATION DOMAIN-CONTAINING PROTEIN 2-LIKE"/>
    <property type="match status" value="1"/>
</dbReference>
<evidence type="ECO:0000313" key="1">
    <source>
        <dbReference type="EMBL" id="KAH3806471.1"/>
    </source>
</evidence>
<keyword evidence="2" id="KW-1185">Reference proteome</keyword>